<reference evidence="3 5" key="2">
    <citation type="submission" date="2018-08" db="EMBL/GenBank/DDBJ databases">
        <title>A genome reference for cultivated species of the human gut microbiota.</title>
        <authorList>
            <person name="Zou Y."/>
            <person name="Xue W."/>
            <person name="Luo G."/>
        </authorList>
    </citation>
    <scope>NUCLEOTIDE SEQUENCE [LARGE SCALE GENOMIC DNA]</scope>
    <source>
        <strain evidence="3 5">TF05-12AC</strain>
    </source>
</reference>
<evidence type="ECO:0000313" key="5">
    <source>
        <dbReference type="Proteomes" id="UP000260828"/>
    </source>
</evidence>
<dbReference type="GeneID" id="72464354"/>
<reference evidence="2 4" key="1">
    <citation type="submission" date="2015-09" db="EMBL/GenBank/DDBJ databases">
        <authorList>
            <consortium name="Pathogen Informatics"/>
        </authorList>
    </citation>
    <scope>NUCLEOTIDE SEQUENCE [LARGE SCALE GENOMIC DNA]</scope>
    <source>
        <strain evidence="2 4">2789STDY5834939</strain>
    </source>
</reference>
<proteinExistence type="predicted"/>
<dbReference type="EMBL" id="QVME01000002">
    <property type="protein sequence ID" value="RGE68840.1"/>
    <property type="molecule type" value="Genomic_DNA"/>
</dbReference>
<dbReference type="OrthoDB" id="1679175at2"/>
<accession>A0A174LGB7</accession>
<gene>
    <name evidence="3" type="ORF">DXC40_05985</name>
    <name evidence="2" type="ORF">ERS852551_00081</name>
</gene>
<sequence>MGHRVKKGLAILMVLIVFLIGMLCTLSVKRTTIDAVYAENNRLQLAFSAGQYVSRIEYALRYGKQLEAYYNMDSLLERLRQTSSYMEGVCVVSADGKLCGQAGRFDGRILDPASLPEADGLYGSLDTADEAWLWLDIEGREGFAGWMLLRLNRAALNTEVEQEKQSAALQSLVIWLEAASIVALVIMRAKEKRRPRAALRFCVLVCVFILAAQAVDLGLETVQAGWRTESMARRSAHQVVQTIQEEVNSVIAKGAQPDSLTDLNSYLRKTEGNIEVIRTLYSDQNAMIYGQHSSEYVSRRTRGYAARAAATAGVTLGCCTAVCLAAGLAPAAIRRCGKKKVMA</sequence>
<feature type="transmembrane region" description="Helical" evidence="1">
    <location>
        <begin position="308"/>
        <end position="333"/>
    </location>
</feature>
<protein>
    <submittedName>
        <fullName evidence="2">Uncharacterized protein</fullName>
    </submittedName>
</protein>
<keyword evidence="1" id="KW-0472">Membrane</keyword>
<keyword evidence="1" id="KW-1133">Transmembrane helix</keyword>
<dbReference type="EMBL" id="CZBE01000001">
    <property type="protein sequence ID" value="CUP20519.1"/>
    <property type="molecule type" value="Genomic_DNA"/>
</dbReference>
<keyword evidence="1" id="KW-0812">Transmembrane</keyword>
<feature type="transmembrane region" description="Helical" evidence="1">
    <location>
        <begin position="198"/>
        <end position="215"/>
    </location>
</feature>
<dbReference type="RefSeq" id="WP_006874518.1">
    <property type="nucleotide sequence ID" value="NZ_CABIWA010000002.1"/>
</dbReference>
<evidence type="ECO:0000313" key="4">
    <source>
        <dbReference type="Proteomes" id="UP000095765"/>
    </source>
</evidence>
<dbReference type="AlphaFoldDB" id="A0A174LGB7"/>
<evidence type="ECO:0000313" key="2">
    <source>
        <dbReference type="EMBL" id="CUP20519.1"/>
    </source>
</evidence>
<name>A0A174LGB7_9FIRM</name>
<feature type="transmembrane region" description="Helical" evidence="1">
    <location>
        <begin position="9"/>
        <end position="28"/>
    </location>
</feature>
<dbReference type="Proteomes" id="UP000095765">
    <property type="component" value="Unassembled WGS sequence"/>
</dbReference>
<evidence type="ECO:0000256" key="1">
    <source>
        <dbReference type="SAM" id="Phobius"/>
    </source>
</evidence>
<evidence type="ECO:0000313" key="3">
    <source>
        <dbReference type="EMBL" id="RGE68840.1"/>
    </source>
</evidence>
<dbReference type="Proteomes" id="UP000260828">
    <property type="component" value="Unassembled WGS sequence"/>
</dbReference>
<organism evidence="2 4">
    <name type="scientific">Anaerotruncus colihominis</name>
    <dbReference type="NCBI Taxonomy" id="169435"/>
    <lineage>
        <taxon>Bacteria</taxon>
        <taxon>Bacillati</taxon>
        <taxon>Bacillota</taxon>
        <taxon>Clostridia</taxon>
        <taxon>Eubacteriales</taxon>
        <taxon>Oscillospiraceae</taxon>
        <taxon>Anaerotruncus</taxon>
    </lineage>
</organism>